<organism evidence="1 2">
    <name type="scientific">Auriscalpium vulgare</name>
    <dbReference type="NCBI Taxonomy" id="40419"/>
    <lineage>
        <taxon>Eukaryota</taxon>
        <taxon>Fungi</taxon>
        <taxon>Dikarya</taxon>
        <taxon>Basidiomycota</taxon>
        <taxon>Agaricomycotina</taxon>
        <taxon>Agaricomycetes</taxon>
        <taxon>Russulales</taxon>
        <taxon>Auriscalpiaceae</taxon>
        <taxon>Auriscalpium</taxon>
    </lineage>
</organism>
<name>A0ACB8RRL1_9AGAM</name>
<evidence type="ECO:0000313" key="2">
    <source>
        <dbReference type="Proteomes" id="UP000814033"/>
    </source>
</evidence>
<protein>
    <submittedName>
        <fullName evidence="1">Uncharacterized protein</fullName>
    </submittedName>
</protein>
<keyword evidence="2" id="KW-1185">Reference proteome</keyword>
<comment type="caution">
    <text evidence="1">The sequence shown here is derived from an EMBL/GenBank/DDBJ whole genome shotgun (WGS) entry which is preliminary data.</text>
</comment>
<sequence length="323" mass="35123">MDPFSQHLFSTEFYNEQEPSAFDIDVTVRASEAPSPTQSAHVCSTSSVLSSAFVHAQEQQQPFDPWSPDWDMWIDAQLKLLLLNADPAPATSFAVDPAILSLAHSGHTVEDATAAREQQPGPAGTPVLQMPLTPQSDSLAAPTSIVLADSQQHTSAAPTTAHAPASLQAFVPGAQALPFPLSFPASATTASQDARKTARKTRAHPYALACPRCSFVQENGRKWDLDRHVKTHHGVRKKYVCGRRGCKEVFSRMDAVRRHQKNPNASRTNPAGVHVYVLKPHAVEQSGATVMGSELVRAREMREPVRSLRGKGDGYVCKSQSPY</sequence>
<gene>
    <name evidence="1" type="ORF">FA95DRAFT_1345243</name>
</gene>
<accession>A0ACB8RRL1</accession>
<dbReference type="Proteomes" id="UP000814033">
    <property type="component" value="Unassembled WGS sequence"/>
</dbReference>
<proteinExistence type="predicted"/>
<reference evidence="1" key="1">
    <citation type="submission" date="2021-02" db="EMBL/GenBank/DDBJ databases">
        <authorList>
            <consortium name="DOE Joint Genome Institute"/>
            <person name="Ahrendt S."/>
            <person name="Looney B.P."/>
            <person name="Miyauchi S."/>
            <person name="Morin E."/>
            <person name="Drula E."/>
            <person name="Courty P.E."/>
            <person name="Chicoki N."/>
            <person name="Fauchery L."/>
            <person name="Kohler A."/>
            <person name="Kuo A."/>
            <person name="Labutti K."/>
            <person name="Pangilinan J."/>
            <person name="Lipzen A."/>
            <person name="Riley R."/>
            <person name="Andreopoulos W."/>
            <person name="He G."/>
            <person name="Johnson J."/>
            <person name="Barry K.W."/>
            <person name="Grigoriev I.V."/>
            <person name="Nagy L."/>
            <person name="Hibbett D."/>
            <person name="Henrissat B."/>
            <person name="Matheny P.B."/>
            <person name="Labbe J."/>
            <person name="Martin F."/>
        </authorList>
    </citation>
    <scope>NUCLEOTIDE SEQUENCE</scope>
    <source>
        <strain evidence="1">FP105234-sp</strain>
    </source>
</reference>
<reference evidence="1" key="2">
    <citation type="journal article" date="2022" name="New Phytol.">
        <title>Evolutionary transition to the ectomycorrhizal habit in the genomes of a hyperdiverse lineage of mushroom-forming fungi.</title>
        <authorList>
            <person name="Looney B."/>
            <person name="Miyauchi S."/>
            <person name="Morin E."/>
            <person name="Drula E."/>
            <person name="Courty P.E."/>
            <person name="Kohler A."/>
            <person name="Kuo A."/>
            <person name="LaButti K."/>
            <person name="Pangilinan J."/>
            <person name="Lipzen A."/>
            <person name="Riley R."/>
            <person name="Andreopoulos W."/>
            <person name="He G."/>
            <person name="Johnson J."/>
            <person name="Nolan M."/>
            <person name="Tritt A."/>
            <person name="Barry K.W."/>
            <person name="Grigoriev I.V."/>
            <person name="Nagy L.G."/>
            <person name="Hibbett D."/>
            <person name="Henrissat B."/>
            <person name="Matheny P.B."/>
            <person name="Labbe J."/>
            <person name="Martin F.M."/>
        </authorList>
    </citation>
    <scope>NUCLEOTIDE SEQUENCE</scope>
    <source>
        <strain evidence="1">FP105234-sp</strain>
    </source>
</reference>
<dbReference type="EMBL" id="MU275920">
    <property type="protein sequence ID" value="KAI0046634.1"/>
    <property type="molecule type" value="Genomic_DNA"/>
</dbReference>
<evidence type="ECO:0000313" key="1">
    <source>
        <dbReference type="EMBL" id="KAI0046634.1"/>
    </source>
</evidence>